<organism evidence="6 7">
    <name type="scientific">Idiomarina piscisalsi</name>
    <dbReference type="NCBI Taxonomy" id="1096243"/>
    <lineage>
        <taxon>Bacteria</taxon>
        <taxon>Pseudomonadati</taxon>
        <taxon>Pseudomonadota</taxon>
        <taxon>Gammaproteobacteria</taxon>
        <taxon>Alteromonadales</taxon>
        <taxon>Idiomarinaceae</taxon>
        <taxon>Idiomarina</taxon>
    </lineage>
</organism>
<dbReference type="CDD" id="cd13401">
    <property type="entry name" value="Slt70-like"/>
    <property type="match status" value="1"/>
</dbReference>
<evidence type="ECO:0000259" key="4">
    <source>
        <dbReference type="Pfam" id="PF01464"/>
    </source>
</evidence>
<proteinExistence type="inferred from homology"/>
<sequence length="653" mass="76170">MNKQSFILRYSRTCIFACAVAISGFSHAEPAVTEVMASEQREQQRELFKKAEYAAKRGRLNEYRQLLKELEGYPLKPYLELARLEQVGYLANEDRVLKFLEDYEGTPLDWQLRQPWLSYLAGEDEHKRFIRDFRHPGTLTHRCQFIHARRKQDLEDGPFKRQVDAIWQHGFSLPQACDPILKEWAELGGRTDELVWKRLRLAATSGNATLVPYLTGLLPELQQYLGEFYHKVRYSPAALEDESWFKGRYPNKEAEIATFGLKKLVWRDENIALRAYKKLKESLPFNDEQLAEIAEEFAVALSLDDHPEARIWHSRVPPEALNERVLQWRLAVHLKDNDFEGLRAVINALPIAIKQGNQWRYWLARSEEKLGNELVAQELYEDLSDERHYYGFLAAARLQKPISLEQEKLEVSVLQLEQVRSHPSVQRAYEFIQLERWVDARREWNYLLTQLDGEEQKVAAYLASEWGWHDQAIWTLAQIGHFDAVGIRFPLAYQDILSRASQAAGIDEEWALAITRRESAFRHDAYSSAGARGLMQILPSTAKKLDGKGNWRRLNNPSVNVRLGTYYLGRLKHRFENNWLLATASYNAGYYRVKEWLPEDPMEADAWIETIPYYETRDYVKAVLSYQQIYRMLGGKEDNLFEDVIDMKIVGSE</sequence>
<keyword evidence="2 3" id="KW-0732">Signal</keyword>
<evidence type="ECO:0000259" key="5">
    <source>
        <dbReference type="Pfam" id="PF14718"/>
    </source>
</evidence>
<protein>
    <submittedName>
        <fullName evidence="6">Murein transglycosylase</fullName>
    </submittedName>
</protein>
<dbReference type="Gene3D" id="1.10.530.10">
    <property type="match status" value="1"/>
</dbReference>
<dbReference type="Pfam" id="PF01464">
    <property type="entry name" value="SLT"/>
    <property type="match status" value="1"/>
</dbReference>
<dbReference type="SUPFAM" id="SSF48435">
    <property type="entry name" value="Bacterial muramidases"/>
    <property type="match status" value="1"/>
</dbReference>
<name>A0A432YSH4_9GAMM</name>
<dbReference type="Proteomes" id="UP000288361">
    <property type="component" value="Unassembled WGS sequence"/>
</dbReference>
<feature type="chain" id="PRO_5019219465" evidence="3">
    <location>
        <begin position="29"/>
        <end position="653"/>
    </location>
</feature>
<evidence type="ECO:0000313" key="6">
    <source>
        <dbReference type="EMBL" id="RUO64633.1"/>
    </source>
</evidence>
<dbReference type="InterPro" id="IPR023346">
    <property type="entry name" value="Lysozyme-like_dom_sf"/>
</dbReference>
<comment type="similarity">
    <text evidence="1">Belongs to the transglycosylase Slt family.</text>
</comment>
<feature type="domain" description="Transglycosylase SLT" evidence="4">
    <location>
        <begin position="499"/>
        <end position="600"/>
    </location>
</feature>
<dbReference type="InterPro" id="IPR008939">
    <property type="entry name" value="Lytic_TGlycosylase_superhlx_U"/>
</dbReference>
<dbReference type="InterPro" id="IPR037061">
    <property type="entry name" value="Lytic_TGlycoase_superhlx_L_sf"/>
</dbReference>
<dbReference type="PANTHER" id="PTHR37423:SF5">
    <property type="entry name" value="SOLUBLE LYTIC MUREIN TRANSGLYCOSYLASE"/>
    <property type="match status" value="1"/>
</dbReference>
<dbReference type="Gene3D" id="1.25.20.10">
    <property type="entry name" value="Bacterial muramidases"/>
    <property type="match status" value="1"/>
</dbReference>
<dbReference type="SUPFAM" id="SSF53955">
    <property type="entry name" value="Lysozyme-like"/>
    <property type="match status" value="1"/>
</dbReference>
<dbReference type="Pfam" id="PF14718">
    <property type="entry name" value="SLT_L"/>
    <property type="match status" value="1"/>
</dbReference>
<evidence type="ECO:0000256" key="3">
    <source>
        <dbReference type="SAM" id="SignalP"/>
    </source>
</evidence>
<dbReference type="GO" id="GO:0004553">
    <property type="term" value="F:hydrolase activity, hydrolyzing O-glycosyl compounds"/>
    <property type="evidence" value="ECO:0007669"/>
    <property type="project" value="InterPro"/>
</dbReference>
<dbReference type="InterPro" id="IPR008258">
    <property type="entry name" value="Transglycosylase_SLT_dom_1"/>
</dbReference>
<feature type="signal peptide" evidence="3">
    <location>
        <begin position="1"/>
        <end position="28"/>
    </location>
</feature>
<reference evidence="6 7" key="1">
    <citation type="journal article" date="2011" name="Front. Microbiol.">
        <title>Genomic signatures of strain selection and enhancement in Bacillus atrophaeus var. globigii, a historical biowarfare simulant.</title>
        <authorList>
            <person name="Gibbons H.S."/>
            <person name="Broomall S.M."/>
            <person name="McNew L.A."/>
            <person name="Daligault H."/>
            <person name="Chapman C."/>
            <person name="Bruce D."/>
            <person name="Karavis M."/>
            <person name="Krepps M."/>
            <person name="McGregor P.A."/>
            <person name="Hong C."/>
            <person name="Park K.H."/>
            <person name="Akmal A."/>
            <person name="Feldman A."/>
            <person name="Lin J.S."/>
            <person name="Chang W.E."/>
            <person name="Higgs B.W."/>
            <person name="Demirev P."/>
            <person name="Lindquist J."/>
            <person name="Liem A."/>
            <person name="Fochler E."/>
            <person name="Read T.D."/>
            <person name="Tapia R."/>
            <person name="Johnson S."/>
            <person name="Bishop-Lilly K.A."/>
            <person name="Detter C."/>
            <person name="Han C."/>
            <person name="Sozhamannan S."/>
            <person name="Rosenzweig C.N."/>
            <person name="Skowronski E.W."/>
        </authorList>
    </citation>
    <scope>NUCLEOTIDE SEQUENCE [LARGE SCALE GENOMIC DNA]</scope>
    <source>
        <strain evidence="6 7">TPS4-2</strain>
    </source>
</reference>
<dbReference type="AlphaFoldDB" id="A0A432YSH4"/>
<gene>
    <name evidence="6" type="ORF">CWI73_06855</name>
</gene>
<evidence type="ECO:0000256" key="1">
    <source>
        <dbReference type="ARBA" id="ARBA00007734"/>
    </source>
</evidence>
<dbReference type="PANTHER" id="PTHR37423">
    <property type="entry name" value="SOLUBLE LYTIC MUREIN TRANSGLYCOSYLASE-RELATED"/>
    <property type="match status" value="1"/>
</dbReference>
<accession>A0A432YSH4</accession>
<feature type="domain" description="Lytic transglycosylase superhelical linker" evidence="5">
    <location>
        <begin position="419"/>
        <end position="484"/>
    </location>
</feature>
<dbReference type="Gene3D" id="1.10.1240.20">
    <property type="entry name" value="Lytic transglycosylase, superhelical linker domain"/>
    <property type="match status" value="1"/>
</dbReference>
<comment type="caution">
    <text evidence="6">The sequence shown here is derived from an EMBL/GenBank/DDBJ whole genome shotgun (WGS) entry which is preliminary data.</text>
</comment>
<evidence type="ECO:0000313" key="7">
    <source>
        <dbReference type="Proteomes" id="UP000288361"/>
    </source>
</evidence>
<dbReference type="EMBL" id="PIQA01000004">
    <property type="protein sequence ID" value="RUO64633.1"/>
    <property type="molecule type" value="Genomic_DNA"/>
</dbReference>
<evidence type="ECO:0000256" key="2">
    <source>
        <dbReference type="ARBA" id="ARBA00022729"/>
    </source>
</evidence>
<dbReference type="GO" id="GO:0042597">
    <property type="term" value="C:periplasmic space"/>
    <property type="evidence" value="ECO:0007669"/>
    <property type="project" value="InterPro"/>
</dbReference>
<dbReference type="InterPro" id="IPR012289">
    <property type="entry name" value="Lytic_TGlycosylase_superhlx_L"/>
</dbReference>